<proteinExistence type="predicted"/>
<dbReference type="AlphaFoldDB" id="A0A317F7Q1"/>
<evidence type="ECO:0000313" key="1">
    <source>
        <dbReference type="EMBL" id="PWS33989.1"/>
    </source>
</evidence>
<evidence type="ECO:0000313" key="2">
    <source>
        <dbReference type="Proteomes" id="UP000245765"/>
    </source>
</evidence>
<dbReference type="RefSeq" id="WP_109873650.1">
    <property type="nucleotide sequence ID" value="NZ_QGNA01000009.1"/>
</dbReference>
<accession>A0A317F7Q1</accession>
<organism evidence="1 2">
    <name type="scientific">Falsiroseomonas bella</name>
    <dbReference type="NCBI Taxonomy" id="2184016"/>
    <lineage>
        <taxon>Bacteria</taxon>
        <taxon>Pseudomonadati</taxon>
        <taxon>Pseudomonadota</taxon>
        <taxon>Alphaproteobacteria</taxon>
        <taxon>Acetobacterales</taxon>
        <taxon>Roseomonadaceae</taxon>
        <taxon>Falsiroseomonas</taxon>
    </lineage>
</organism>
<keyword evidence="2" id="KW-1185">Reference proteome</keyword>
<name>A0A317F7Q1_9PROT</name>
<sequence>MRFDSDAELAAHVRGLLDAALPKARWTHEGHIAATAGLMLLHPGMDVERDLRGLIMRLNDSHGVPNSDTRGYHETITRFFLLALRDALAKDDATAPAHRRVNALLDGGALGSGKRALAPYWSEAVLFSVAARRGWVAPDLAPLPYPNA</sequence>
<gene>
    <name evidence="1" type="ORF">DFH01_27000</name>
</gene>
<reference evidence="2" key="1">
    <citation type="submission" date="2018-05" db="EMBL/GenBank/DDBJ databases">
        <authorList>
            <person name="Du Z."/>
            <person name="Wang X."/>
        </authorList>
    </citation>
    <scope>NUCLEOTIDE SEQUENCE [LARGE SCALE GENOMIC DNA]</scope>
    <source>
        <strain evidence="2">CQN31</strain>
    </source>
</reference>
<comment type="caution">
    <text evidence="1">The sequence shown here is derived from an EMBL/GenBank/DDBJ whole genome shotgun (WGS) entry which is preliminary data.</text>
</comment>
<dbReference type="OrthoDB" id="117988at2"/>
<dbReference type="Proteomes" id="UP000245765">
    <property type="component" value="Unassembled WGS sequence"/>
</dbReference>
<protein>
    <submittedName>
        <fullName evidence="1">Uncharacterized protein</fullName>
    </submittedName>
</protein>
<dbReference type="EMBL" id="QGNA01000009">
    <property type="protein sequence ID" value="PWS33989.1"/>
    <property type="molecule type" value="Genomic_DNA"/>
</dbReference>